<keyword evidence="1" id="KW-0812">Transmembrane</keyword>
<dbReference type="EMBL" id="HBUF01301111">
    <property type="protein sequence ID" value="CAG6691118.1"/>
    <property type="molecule type" value="Transcribed_RNA"/>
</dbReference>
<keyword evidence="1" id="KW-1133">Transmembrane helix</keyword>
<evidence type="ECO:0000256" key="1">
    <source>
        <dbReference type="SAM" id="Phobius"/>
    </source>
</evidence>
<feature type="transmembrane region" description="Helical" evidence="1">
    <location>
        <begin position="53"/>
        <end position="80"/>
    </location>
</feature>
<protein>
    <submittedName>
        <fullName evidence="2">Uncharacterized protein</fullName>
    </submittedName>
</protein>
<reference evidence="2" key="1">
    <citation type="submission" date="2021-05" db="EMBL/GenBank/DDBJ databases">
        <authorList>
            <person name="Alioto T."/>
            <person name="Alioto T."/>
            <person name="Gomez Garrido J."/>
        </authorList>
    </citation>
    <scope>NUCLEOTIDE SEQUENCE</scope>
</reference>
<dbReference type="AlphaFoldDB" id="A0A8D8TND0"/>
<organism evidence="2">
    <name type="scientific">Cacopsylla melanoneura</name>
    <dbReference type="NCBI Taxonomy" id="428564"/>
    <lineage>
        <taxon>Eukaryota</taxon>
        <taxon>Metazoa</taxon>
        <taxon>Ecdysozoa</taxon>
        <taxon>Arthropoda</taxon>
        <taxon>Hexapoda</taxon>
        <taxon>Insecta</taxon>
        <taxon>Pterygota</taxon>
        <taxon>Neoptera</taxon>
        <taxon>Paraneoptera</taxon>
        <taxon>Hemiptera</taxon>
        <taxon>Sternorrhyncha</taxon>
        <taxon>Psylloidea</taxon>
        <taxon>Psyllidae</taxon>
        <taxon>Psyllinae</taxon>
        <taxon>Cacopsylla</taxon>
    </lineage>
</organism>
<keyword evidence="1" id="KW-0472">Membrane</keyword>
<sequence>MFYEAFKVNSNVSFCCFVQGFVNASVELINFIVDSGPSSRYYGLTCCSAGCTVVFDCIWGCHIYVLWVSTFMFELSYIFFPSTLHCPLRRLLQITVRFMALVLDSFQ</sequence>
<proteinExistence type="predicted"/>
<evidence type="ECO:0000313" key="2">
    <source>
        <dbReference type="EMBL" id="CAG6691119.1"/>
    </source>
</evidence>
<name>A0A8D8TND0_9HEMI</name>
<accession>A0A8D8TND0</accession>
<dbReference type="EMBL" id="HBUF01301112">
    <property type="protein sequence ID" value="CAG6691119.1"/>
    <property type="molecule type" value="Transcribed_RNA"/>
</dbReference>